<dbReference type="OrthoDB" id="36110at2157"/>
<dbReference type="InterPro" id="IPR050678">
    <property type="entry name" value="DNA_Partitioning_ATPase"/>
</dbReference>
<dbReference type="CDD" id="cd02042">
    <property type="entry name" value="ParAB_family"/>
    <property type="match status" value="1"/>
</dbReference>
<gene>
    <name evidence="2" type="ORF">EA462_16090</name>
</gene>
<reference evidence="2 3" key="1">
    <citation type="submission" date="2018-10" db="EMBL/GenBank/DDBJ databases">
        <title>Natrarchaeobius chitinivorans gen. nov., sp. nov., and Natrarchaeobius haloalkaliphilus sp. nov., alkaliphilic, chitin-utilizing haloarchaea from hypersaline alkaline lakes.</title>
        <authorList>
            <person name="Sorokin D.Y."/>
            <person name="Elcheninov A.G."/>
            <person name="Kostrikina N.A."/>
            <person name="Bale N.J."/>
            <person name="Sinninghe Damste J.S."/>
            <person name="Khijniak T.V."/>
            <person name="Kublanov I.V."/>
            <person name="Toshchakov S.V."/>
        </authorList>
    </citation>
    <scope>NUCLEOTIDE SEQUENCE [LARGE SCALE GENOMIC DNA]</scope>
    <source>
        <strain evidence="2 3">AArcht-Sl</strain>
    </source>
</reference>
<accession>A0A3N6LY80</accession>
<evidence type="ECO:0000259" key="1">
    <source>
        <dbReference type="Pfam" id="PF13614"/>
    </source>
</evidence>
<organism evidence="2 3">
    <name type="scientific">Natrarchaeobius halalkaliphilus</name>
    <dbReference type="NCBI Taxonomy" id="1679091"/>
    <lineage>
        <taxon>Archaea</taxon>
        <taxon>Methanobacteriati</taxon>
        <taxon>Methanobacteriota</taxon>
        <taxon>Stenosarchaea group</taxon>
        <taxon>Halobacteria</taxon>
        <taxon>Halobacteriales</taxon>
        <taxon>Natrialbaceae</taxon>
        <taxon>Natrarchaeobius</taxon>
    </lineage>
</organism>
<evidence type="ECO:0000313" key="2">
    <source>
        <dbReference type="EMBL" id="RQG86662.1"/>
    </source>
</evidence>
<dbReference type="SUPFAM" id="SSF52540">
    <property type="entry name" value="P-loop containing nucleoside triphosphate hydrolases"/>
    <property type="match status" value="1"/>
</dbReference>
<dbReference type="PANTHER" id="PTHR13696:SF99">
    <property type="entry name" value="COBYRINIC ACID AC-DIAMIDE SYNTHASE"/>
    <property type="match status" value="1"/>
</dbReference>
<name>A0A3N6LY80_9EURY</name>
<feature type="domain" description="AAA" evidence="1">
    <location>
        <begin position="10"/>
        <end position="158"/>
    </location>
</feature>
<protein>
    <submittedName>
        <fullName evidence="2">Chromosome partitioning protein</fullName>
    </submittedName>
</protein>
<comment type="caution">
    <text evidence="2">The sequence shown here is derived from an EMBL/GenBank/DDBJ whole genome shotgun (WGS) entry which is preliminary data.</text>
</comment>
<dbReference type="RefSeq" id="WP_124179558.1">
    <property type="nucleotide sequence ID" value="NZ_REFY01000007.1"/>
</dbReference>
<keyword evidence="3" id="KW-1185">Reference proteome</keyword>
<sequence>MARLYAWWSESGGPGKTTNCMNSSAAISRDGHDVVVLDLDPQRGSITHYAGYDNLTHGEVETTVMDVFFDDVDPREIIVPTTHFDLVPGHESLTNFESELNNDGRRGVSQFTVVRDVVEDLAEDYDYVIIDCPATLTDLTDNAIFAARNIMVPLELTPKGEASQDGLEDTVGAMHDGFADLGVEISIAGCIPSRVDQAKIFEEYRERFEEKDVPVSPFSIPEHSLLKYSWDEQMDLFAFMESDKTRDLRPYEEHVPMAFKVIGRMMTGEYSYDDAIDRWDTVKDTEMGDADPEAVLNDLDETRANA</sequence>
<dbReference type="InterPro" id="IPR025669">
    <property type="entry name" value="AAA_dom"/>
</dbReference>
<dbReference type="AlphaFoldDB" id="A0A3N6LY80"/>
<dbReference type="Pfam" id="PF13614">
    <property type="entry name" value="AAA_31"/>
    <property type="match status" value="1"/>
</dbReference>
<dbReference type="EMBL" id="REFY01000007">
    <property type="protein sequence ID" value="RQG86662.1"/>
    <property type="molecule type" value="Genomic_DNA"/>
</dbReference>
<dbReference type="PANTHER" id="PTHR13696">
    <property type="entry name" value="P-LOOP CONTAINING NUCLEOSIDE TRIPHOSPHATE HYDROLASE"/>
    <property type="match status" value="1"/>
</dbReference>
<dbReference type="InterPro" id="IPR027417">
    <property type="entry name" value="P-loop_NTPase"/>
</dbReference>
<dbReference type="Proteomes" id="UP000273828">
    <property type="component" value="Unassembled WGS sequence"/>
</dbReference>
<dbReference type="Gene3D" id="3.40.50.300">
    <property type="entry name" value="P-loop containing nucleotide triphosphate hydrolases"/>
    <property type="match status" value="1"/>
</dbReference>
<evidence type="ECO:0000313" key="3">
    <source>
        <dbReference type="Proteomes" id="UP000273828"/>
    </source>
</evidence>
<proteinExistence type="predicted"/>